<reference evidence="2" key="1">
    <citation type="submission" date="2020-05" db="EMBL/GenBank/DDBJ databases">
        <authorList>
            <person name="Chiriac C."/>
            <person name="Salcher M."/>
            <person name="Ghai R."/>
            <person name="Kavagutti S V."/>
        </authorList>
    </citation>
    <scope>NUCLEOTIDE SEQUENCE</scope>
</reference>
<dbReference type="EMBL" id="CAFBLH010000006">
    <property type="protein sequence ID" value="CAB4859530.1"/>
    <property type="molecule type" value="Genomic_DNA"/>
</dbReference>
<dbReference type="AlphaFoldDB" id="A0A6J7CP55"/>
<name>A0A6J7CP55_9ZZZZ</name>
<gene>
    <name evidence="2" type="ORF">UFOPK3342_00342</name>
</gene>
<feature type="transmembrane region" description="Helical" evidence="1">
    <location>
        <begin position="89"/>
        <end position="108"/>
    </location>
</feature>
<feature type="transmembrane region" description="Helical" evidence="1">
    <location>
        <begin position="170"/>
        <end position="203"/>
    </location>
</feature>
<sequence length="209" mass="23278">MQEQKTLRQTSSLRGALTVVWDLNVRAIPTALVWAVSLMFIFQSPNLLTQLICSLVCSLLSLLNVAIVKFSHKRVSVGHLIKTSQFKKIAALNLFVGILSVMALHNALNLNPSLIWISLVLKSSALTLLIAWMGMMLIVNPLYVSKIAHQEVSSITEIFMRYVKGYKKQVLMTGVIVVVCAPLIFIFIAVVLTVTQAMTILTYEEMMEV</sequence>
<keyword evidence="1" id="KW-0812">Transmembrane</keyword>
<protein>
    <submittedName>
        <fullName evidence="2">Unannotated protein</fullName>
    </submittedName>
</protein>
<accession>A0A6J7CP55</accession>
<feature type="transmembrane region" description="Helical" evidence="1">
    <location>
        <begin position="114"/>
        <end position="139"/>
    </location>
</feature>
<evidence type="ECO:0000256" key="1">
    <source>
        <dbReference type="SAM" id="Phobius"/>
    </source>
</evidence>
<proteinExistence type="predicted"/>
<keyword evidence="1" id="KW-1133">Transmembrane helix</keyword>
<feature type="transmembrane region" description="Helical" evidence="1">
    <location>
        <begin position="48"/>
        <end position="68"/>
    </location>
</feature>
<keyword evidence="1" id="KW-0472">Membrane</keyword>
<evidence type="ECO:0000313" key="2">
    <source>
        <dbReference type="EMBL" id="CAB4859530.1"/>
    </source>
</evidence>
<organism evidence="2">
    <name type="scientific">freshwater metagenome</name>
    <dbReference type="NCBI Taxonomy" id="449393"/>
    <lineage>
        <taxon>unclassified sequences</taxon>
        <taxon>metagenomes</taxon>
        <taxon>ecological metagenomes</taxon>
    </lineage>
</organism>
<feature type="transmembrane region" description="Helical" evidence="1">
    <location>
        <begin position="21"/>
        <end position="42"/>
    </location>
</feature>